<dbReference type="EMBL" id="CAXDID020000153">
    <property type="protein sequence ID" value="CAL6042446.1"/>
    <property type="molecule type" value="Genomic_DNA"/>
</dbReference>
<feature type="compositionally biased region" description="Low complexity" evidence="1">
    <location>
        <begin position="92"/>
        <end position="110"/>
    </location>
</feature>
<proteinExistence type="predicted"/>
<dbReference type="Proteomes" id="UP001642409">
    <property type="component" value="Unassembled WGS sequence"/>
</dbReference>
<protein>
    <submittedName>
        <fullName evidence="3">Hypothetical_protein</fullName>
    </submittedName>
</protein>
<sequence length="124" mass="14380">MQLTPLKSNVFNKTSPHQRVKSIMAKQNSSKFDKQHNIQNLDMQDEIECTLNTQIDTSRLRKELVLINSSSSFAFKKEEEKMCSPQEFLFGNENQNNNVQNTQQTNSGNQPHQLCIQNIDFDFL</sequence>
<feature type="region of interest" description="Disordered" evidence="1">
    <location>
        <begin position="90"/>
        <end position="111"/>
    </location>
</feature>
<reference evidence="2" key="1">
    <citation type="submission" date="2023-06" db="EMBL/GenBank/DDBJ databases">
        <authorList>
            <person name="Kurt Z."/>
        </authorList>
    </citation>
    <scope>NUCLEOTIDE SEQUENCE</scope>
</reference>
<accession>A0AA86U8I4</accession>
<dbReference type="EMBL" id="CATOUU010000710">
    <property type="protein sequence ID" value="CAI9943106.1"/>
    <property type="molecule type" value="Genomic_DNA"/>
</dbReference>
<dbReference type="AlphaFoldDB" id="A0AA86U8I4"/>
<comment type="caution">
    <text evidence="2">The sequence shown here is derived from an EMBL/GenBank/DDBJ whole genome shotgun (WGS) entry which is preliminary data.</text>
</comment>
<keyword evidence="4" id="KW-1185">Reference proteome</keyword>
<organism evidence="2">
    <name type="scientific">Hexamita inflata</name>
    <dbReference type="NCBI Taxonomy" id="28002"/>
    <lineage>
        <taxon>Eukaryota</taxon>
        <taxon>Metamonada</taxon>
        <taxon>Diplomonadida</taxon>
        <taxon>Hexamitidae</taxon>
        <taxon>Hexamitinae</taxon>
        <taxon>Hexamita</taxon>
    </lineage>
</organism>
<name>A0AA86U8I4_9EUKA</name>
<evidence type="ECO:0000313" key="4">
    <source>
        <dbReference type="Proteomes" id="UP001642409"/>
    </source>
</evidence>
<evidence type="ECO:0000256" key="1">
    <source>
        <dbReference type="SAM" id="MobiDB-lite"/>
    </source>
</evidence>
<gene>
    <name evidence="2" type="ORF">HINF_LOCUS30751</name>
    <name evidence="3" type="ORF">HINF_LOCUS39599</name>
</gene>
<evidence type="ECO:0000313" key="3">
    <source>
        <dbReference type="EMBL" id="CAL6042446.1"/>
    </source>
</evidence>
<evidence type="ECO:0000313" key="2">
    <source>
        <dbReference type="EMBL" id="CAI9943106.1"/>
    </source>
</evidence>
<reference evidence="3 4" key="2">
    <citation type="submission" date="2024-07" db="EMBL/GenBank/DDBJ databases">
        <authorList>
            <person name="Akdeniz Z."/>
        </authorList>
    </citation>
    <scope>NUCLEOTIDE SEQUENCE [LARGE SCALE GENOMIC DNA]</scope>
</reference>